<dbReference type="AlphaFoldDB" id="A0A427A323"/>
<protein>
    <submittedName>
        <fullName evidence="1">Uncharacterized protein</fullName>
    </submittedName>
</protein>
<evidence type="ECO:0000313" key="2">
    <source>
        <dbReference type="Proteomes" id="UP000287651"/>
    </source>
</evidence>
<accession>A0A427A323</accession>
<dbReference type="EMBL" id="AMZH03003958">
    <property type="protein sequence ID" value="RRT70602.1"/>
    <property type="molecule type" value="Genomic_DNA"/>
</dbReference>
<evidence type="ECO:0000313" key="1">
    <source>
        <dbReference type="EMBL" id="RRT70602.1"/>
    </source>
</evidence>
<reference evidence="1 2" key="1">
    <citation type="journal article" date="2014" name="Agronomy (Basel)">
        <title>A Draft Genome Sequence for Ensete ventricosum, the Drought-Tolerant Tree Against Hunger.</title>
        <authorList>
            <person name="Harrison J."/>
            <person name="Moore K.A."/>
            <person name="Paszkiewicz K."/>
            <person name="Jones T."/>
            <person name="Grant M."/>
            <person name="Ambacheew D."/>
            <person name="Muzemil S."/>
            <person name="Studholme D.J."/>
        </authorList>
    </citation>
    <scope>NUCLEOTIDE SEQUENCE [LARGE SCALE GENOMIC DNA]</scope>
</reference>
<sequence>MGTRTSTVSRKNVTVINFARSHAQSRVSIDFLYIFSEILIPGREKVEWKSK</sequence>
<gene>
    <name evidence="1" type="ORF">B296_00014070</name>
</gene>
<organism evidence="1 2">
    <name type="scientific">Ensete ventricosum</name>
    <name type="common">Abyssinian banana</name>
    <name type="synonym">Musa ensete</name>
    <dbReference type="NCBI Taxonomy" id="4639"/>
    <lineage>
        <taxon>Eukaryota</taxon>
        <taxon>Viridiplantae</taxon>
        <taxon>Streptophyta</taxon>
        <taxon>Embryophyta</taxon>
        <taxon>Tracheophyta</taxon>
        <taxon>Spermatophyta</taxon>
        <taxon>Magnoliopsida</taxon>
        <taxon>Liliopsida</taxon>
        <taxon>Zingiberales</taxon>
        <taxon>Musaceae</taxon>
        <taxon>Ensete</taxon>
    </lineage>
</organism>
<name>A0A427A323_ENSVE</name>
<proteinExistence type="predicted"/>
<comment type="caution">
    <text evidence="1">The sequence shown here is derived from an EMBL/GenBank/DDBJ whole genome shotgun (WGS) entry which is preliminary data.</text>
</comment>
<dbReference type="Proteomes" id="UP000287651">
    <property type="component" value="Unassembled WGS sequence"/>
</dbReference>